<dbReference type="InterPro" id="IPR001227">
    <property type="entry name" value="Ac_transferase_dom_sf"/>
</dbReference>
<dbReference type="Pfam" id="PF00698">
    <property type="entry name" value="Acyl_transf_1"/>
    <property type="match status" value="1"/>
</dbReference>
<dbReference type="Pfam" id="PF02801">
    <property type="entry name" value="Ketoacyl-synt_C"/>
    <property type="match status" value="1"/>
</dbReference>
<dbReference type="InterPro" id="IPR042104">
    <property type="entry name" value="PKS_dehydratase_sf"/>
</dbReference>
<dbReference type="Pfam" id="PF00550">
    <property type="entry name" value="PP-binding"/>
    <property type="match status" value="1"/>
</dbReference>
<keyword evidence="2" id="KW-0597">Phosphoprotein</keyword>
<dbReference type="SMART" id="SM00826">
    <property type="entry name" value="PKS_DH"/>
    <property type="match status" value="1"/>
</dbReference>
<dbReference type="Pfam" id="PF00109">
    <property type="entry name" value="ketoacyl-synt"/>
    <property type="match status" value="1"/>
</dbReference>
<keyword evidence="14" id="KW-1185">Reference proteome</keyword>
<evidence type="ECO:0000256" key="1">
    <source>
        <dbReference type="ARBA" id="ARBA00022450"/>
    </source>
</evidence>
<dbReference type="InterPro" id="IPR032821">
    <property type="entry name" value="PKS_assoc"/>
</dbReference>
<evidence type="ECO:0000256" key="8">
    <source>
        <dbReference type="PROSITE-ProRule" id="PRU01363"/>
    </source>
</evidence>
<dbReference type="InterPro" id="IPR009081">
    <property type="entry name" value="PP-bd_ACP"/>
</dbReference>
<feature type="active site" description="Proton donor; for dehydratase activity" evidence="8">
    <location>
        <position position="1149"/>
    </location>
</feature>
<organism evidence="13 14">
    <name type="scientific">Diaporthe australafricana</name>
    <dbReference type="NCBI Taxonomy" id="127596"/>
    <lineage>
        <taxon>Eukaryota</taxon>
        <taxon>Fungi</taxon>
        <taxon>Dikarya</taxon>
        <taxon>Ascomycota</taxon>
        <taxon>Pezizomycotina</taxon>
        <taxon>Sordariomycetes</taxon>
        <taxon>Sordariomycetidae</taxon>
        <taxon>Diaporthales</taxon>
        <taxon>Diaporthaceae</taxon>
        <taxon>Diaporthe</taxon>
    </lineage>
</organism>
<dbReference type="InterPro" id="IPR013217">
    <property type="entry name" value="Methyltransf_12"/>
</dbReference>
<evidence type="ECO:0000259" key="11">
    <source>
        <dbReference type="PROSITE" id="PS52004"/>
    </source>
</evidence>
<sequence>MRNVTTETGGDSSGATNHASPSVVPGRASPIAICGMALRLPGGLESPQQFWDFLIAKGDARGRVPESRYNISAYYSESGRPGTIGTEHGYFLSDDGDGAHLGALDAGRFSISRAELECADPQQRRMLEVVRECLDDAGEVGFRGERIGCYMGSYGEDWLEMQNRDSQQSGIYRLDGYGDFMLSNRISYEMDLRGPSMTVRTACSSALVGLHEACLAIQQGHCKSAVVGGANLIMAPGAMASMTEKGVLSPDGSCKTFSADANGYARGEGITAIYIKPLDAARRDGNPIRAVIRSSMSNNDGKTPGMSCPSTESQVEMIRNTYSEAGITDFSQTAFVECHGTGTSVGDPIEANAVARVFGDSGVFIGSVKPNLGHSEGASGITSVIKAVLALENRTIPPNIKFSRPNPNIPFTERKLVVPLEPTAWPESRSERVSVNSFGIGGSNAHVVLDSARSFHVPAPARADARLAASPQLLLLSASSAASLQRTASDFQAWLTDERHGPADGQLQHVAYTLAHRREHLQHRAFMVARRDQPGVASAGKRVTSAQSPNLVMVFSGQGAQWARMGRELLLRSDLCFQSCIRSLDRCLQEAQLQSSANGPTSEPRPPWSVEEELLRPARTSRVQEAEFSQPLCTAVQVALVDLFASVGVEPVAVVGHSSGEIAAAYAAGALTAKEAIITAWQRGQAAKSQTRPGAMAAVSMGWDDVKTFLPTADPPTVVMACENSPRSVTLSGDAVDVEAAVTHIKQAHPDVTARLLKVDKAYHSYHMREVGQDYCSSMRKVLVGKRPLKPFFSSVTARLEEGLLDAAYWQKNLESPVLFKSAVSLVLANIENVAFLEIGPHATLAGPLRQISTAWQEAMSKTGKTVTSPLYSSALARGEDSVESFLTAMGKLFELNVPLDLQALIPKGSCLPDLPRYQWDHSDGDYWRESRISHEWRFRKHASHPLLGVRQLESTSLEPSWRNMLHVDKVAWLRDHRIEDLLIFPCAGYIAMAGEAIAQVACPAGQAGFSLRHVVISAALVINEGAPVELVTTLRPHRLTDSLDSQWWEFAISSHNGHVWTKHITGQVCASEADINDETTAWEVLPRALEAQKYYNILDRAGLQFGPHFQRLADIRTGTTQQLATARVTTDTSPGDDSDYHVHPTAVDACIQTLFLAALKGRMDAKHCRAVPTKIKKLTMRRPPPRPDGVDSSNMVVSASATVTVGSGDIVGLVQQCVADGRAVLHIEGMTISPLEAAEGADFGGADGLPTTARLVWGPHIDFLDAARLIRPSIPRHLYAPALDELTLLSQVYAQRRMAESARGGLPHMVKYRSWVDTQIQASSMKSNGHTSVPVQNLSDASVVEKMADIVHRLSDTPVAACATAVQKVAFNMSGLYTGDTEALEVLLADDTLTKVYIATDACDRSEFIRHLAHSKPNLRILEIGAGTGASTMSMLKHLVLPGTGDGDGDGPGQHPLYSRYTFTDISSAFFVSAKEHFKGYSNIEYRTLDISKEPAEQGFGPADRYDLVIATNVLHATRRLGETLRHVRGLLAPAGRLLLHEIYSRSKWPNFVFGTLPGWWYGAEDGRPDEPCVSPARWEAELTRAGFGGLDALALDADEPYQLNAIMVARPGRLADEGRCGEEGEENRIKTVTLLCDDDSNNNKRADSSLADALARKLELRGYHVNRRRLSDKLLTGPLDDMISLLDLGPRGPFFQGISEVRFGAFQRLLEKLASSSSQGDGPRPSMLWVTRACQVRCSDPGYAQVIGAARTIRTEMLLDLATCEVDNIGSDSSLGSIVDVFARFREGLVDDRSLDPDYEFAVVDGTVMVGRMHPFSLRDELLLPGENGAGDAGLSLGMTKPGRLATMEWSPRVARELRGDEVEVEVYAIGLNFKDVLCALGVVPFPKGGLGSESSGIIRRVGPEVKDLCVGDRVFLMADGSFATHVIGIERMCERIPAALPFEEAVTMPAVFTTTVAALFNIGRLEKGQTVLIHSACGGVGLAAIQLAKMVGAEIYATVGSDEKTAYLTDVVGLPRNRIFSSRDTSFVEGLMRETNGKGVDLALNSLSGELLHATWHSVAEFGRMVEIGKRDILGGGRLDMDVFLTNRGYTCFCLDHLAQNRPAAFKELFRWVRGALEEGRIRPIERARVYDAAHLQNALRHMQKGQHIGKIVISMRDAEGNVKIDTAPVKPAKKLRLDRSASYMLVGGLGGLGRAVSRHLVDHGARRLVYLSRSAGTGPGDADFVRELESMGCEVLLVKGDVTNADDVSRAVRQASQLKGIMQCSMVLSDQAFARMRLEEWNTAVAPKVQGTWNLHNASLAAGAELDFFVLFSSMSGLTGQAGQANYAGANTFLDAFVQYRNNLGLAASAIDIGAVQDVGYVSQDAALLKRMMLASAHGITEPELLQALTTAMLFPLGARGNHTFSSDGAETAAFQDRNTFVLGLGTKIPLSSPDSRAFWRKDRRMAVHHNSSKAIRDDGGPNNDNLKAFLARARSDAALLREPGTAALLAREIGRKLFSFLLKAEEDLNTSVPLSQLGMDSLVGVEMRGWWRQAFGFDITVLELLGSGNLDALGSHAAEGLLKMLDSKT</sequence>
<dbReference type="SUPFAM" id="SSF53901">
    <property type="entry name" value="Thiolase-like"/>
    <property type="match status" value="1"/>
</dbReference>
<dbReference type="Gene3D" id="3.40.50.720">
    <property type="entry name" value="NAD(P)-binding Rossmann-like Domain"/>
    <property type="match status" value="2"/>
</dbReference>
<dbReference type="Gene3D" id="1.10.1200.10">
    <property type="entry name" value="ACP-like"/>
    <property type="match status" value="1"/>
</dbReference>
<dbReference type="InterPro" id="IPR036291">
    <property type="entry name" value="NAD(P)-bd_dom_sf"/>
</dbReference>
<keyword evidence="4" id="KW-0521">NADP</keyword>
<feature type="region of interest" description="C-terminal hotdog fold" evidence="8">
    <location>
        <begin position="1087"/>
        <end position="1242"/>
    </location>
</feature>
<reference evidence="13 14" key="1">
    <citation type="journal article" date="2024" name="IMA Fungus">
        <title>IMA Genome - F19 : A genome assembly and annotation guide to empower mycologists, including annotated draft genome sequences of Ceratocystis pirilliformis, Diaporthe australafricana, Fusarium ophioides, Paecilomyces lecythidis, and Sporothrix stenoceras.</title>
        <authorList>
            <person name="Aylward J."/>
            <person name="Wilson A.M."/>
            <person name="Visagie C.M."/>
            <person name="Spraker J."/>
            <person name="Barnes I."/>
            <person name="Buitendag C."/>
            <person name="Ceriani C."/>
            <person name="Del Mar Angel L."/>
            <person name="du Plessis D."/>
            <person name="Fuchs T."/>
            <person name="Gasser K."/>
            <person name="Kramer D."/>
            <person name="Li W."/>
            <person name="Munsamy K."/>
            <person name="Piso A."/>
            <person name="Price J.L."/>
            <person name="Sonnekus B."/>
            <person name="Thomas C."/>
            <person name="van der Nest A."/>
            <person name="van Dijk A."/>
            <person name="van Heerden A."/>
            <person name="van Vuuren N."/>
            <person name="Yilmaz N."/>
            <person name="Duong T.A."/>
            <person name="van der Merwe N.A."/>
            <person name="Wingfield M.J."/>
            <person name="Wingfield B.D."/>
        </authorList>
    </citation>
    <scope>NUCLEOTIDE SEQUENCE [LARGE SCALE GENOMIC DNA]</scope>
    <source>
        <strain evidence="13 14">CMW 18300</strain>
    </source>
</reference>
<dbReference type="CDD" id="cd02440">
    <property type="entry name" value="AdoMet_MTases"/>
    <property type="match status" value="1"/>
</dbReference>
<dbReference type="PROSITE" id="PS52019">
    <property type="entry name" value="PKS_MFAS_DH"/>
    <property type="match status" value="1"/>
</dbReference>
<dbReference type="Pfam" id="PF16197">
    <property type="entry name" value="KAsynt_C_assoc"/>
    <property type="match status" value="1"/>
</dbReference>
<evidence type="ECO:0000259" key="10">
    <source>
        <dbReference type="PROSITE" id="PS50075"/>
    </source>
</evidence>
<dbReference type="Pfam" id="PF08240">
    <property type="entry name" value="ADH_N"/>
    <property type="match status" value="1"/>
</dbReference>
<dbReference type="SMART" id="SM00829">
    <property type="entry name" value="PKS_ER"/>
    <property type="match status" value="1"/>
</dbReference>
<keyword evidence="6" id="KW-0511">Multifunctional enzyme</keyword>
<evidence type="ECO:0000259" key="12">
    <source>
        <dbReference type="PROSITE" id="PS52019"/>
    </source>
</evidence>
<dbReference type="InterPro" id="IPR014031">
    <property type="entry name" value="Ketoacyl_synth_C"/>
</dbReference>
<dbReference type="SUPFAM" id="SSF52151">
    <property type="entry name" value="FabD/lysophospholipase-like"/>
    <property type="match status" value="1"/>
</dbReference>
<dbReference type="Pfam" id="PF14765">
    <property type="entry name" value="PS-DH"/>
    <property type="match status" value="1"/>
</dbReference>
<evidence type="ECO:0000256" key="5">
    <source>
        <dbReference type="ARBA" id="ARBA00023002"/>
    </source>
</evidence>
<dbReference type="Proteomes" id="UP001583177">
    <property type="component" value="Unassembled WGS sequence"/>
</dbReference>
<dbReference type="Pfam" id="PF13602">
    <property type="entry name" value="ADH_zinc_N_2"/>
    <property type="match status" value="1"/>
</dbReference>
<dbReference type="PROSITE" id="PS52004">
    <property type="entry name" value="KS3_2"/>
    <property type="match status" value="1"/>
</dbReference>
<evidence type="ECO:0000256" key="2">
    <source>
        <dbReference type="ARBA" id="ARBA00022553"/>
    </source>
</evidence>
<protein>
    <submittedName>
        <fullName evidence="13">Type I Iterative PKS</fullName>
    </submittedName>
</protein>
<feature type="domain" description="Ketosynthase family 3 (KS3)" evidence="11">
    <location>
        <begin position="28"/>
        <end position="451"/>
    </location>
</feature>
<evidence type="ECO:0000313" key="14">
    <source>
        <dbReference type="Proteomes" id="UP001583177"/>
    </source>
</evidence>
<dbReference type="InterPro" id="IPR049551">
    <property type="entry name" value="PKS_DH_C"/>
</dbReference>
<dbReference type="PANTHER" id="PTHR43775">
    <property type="entry name" value="FATTY ACID SYNTHASE"/>
    <property type="match status" value="1"/>
</dbReference>
<dbReference type="InterPro" id="IPR011032">
    <property type="entry name" value="GroES-like_sf"/>
</dbReference>
<evidence type="ECO:0000256" key="3">
    <source>
        <dbReference type="ARBA" id="ARBA00022679"/>
    </source>
</evidence>
<dbReference type="InterPro" id="IPR014043">
    <property type="entry name" value="Acyl_transferase_dom"/>
</dbReference>
<feature type="region of interest" description="N-terminal hotdog fold" evidence="8">
    <location>
        <begin position="945"/>
        <end position="1076"/>
    </location>
</feature>
<dbReference type="InterPro" id="IPR050091">
    <property type="entry name" value="PKS_NRPS_Biosynth_Enz"/>
</dbReference>
<dbReference type="Gene3D" id="3.90.180.10">
    <property type="entry name" value="Medium-chain alcohol dehydrogenases, catalytic domain"/>
    <property type="match status" value="1"/>
</dbReference>
<dbReference type="InterPro" id="IPR016039">
    <property type="entry name" value="Thiolase-like"/>
</dbReference>
<keyword evidence="1" id="KW-0596">Phosphopantetheine</keyword>
<dbReference type="InterPro" id="IPR049552">
    <property type="entry name" value="PKS_DH_N"/>
</dbReference>
<dbReference type="InterPro" id="IPR014030">
    <property type="entry name" value="Ketoacyl_synth_N"/>
</dbReference>
<dbReference type="InterPro" id="IPR020807">
    <property type="entry name" value="PKS_DH"/>
</dbReference>
<dbReference type="SMART" id="SM00827">
    <property type="entry name" value="PKS_AT"/>
    <property type="match status" value="1"/>
</dbReference>
<dbReference type="InterPro" id="IPR029063">
    <property type="entry name" value="SAM-dependent_MTases_sf"/>
</dbReference>
<dbReference type="SUPFAM" id="SSF50129">
    <property type="entry name" value="GroES-like"/>
    <property type="match status" value="1"/>
</dbReference>
<dbReference type="Gene3D" id="3.40.50.150">
    <property type="entry name" value="Vaccinia Virus protein VP39"/>
    <property type="match status" value="1"/>
</dbReference>
<feature type="domain" description="Carrier" evidence="10">
    <location>
        <begin position="2490"/>
        <end position="2566"/>
    </location>
</feature>
<dbReference type="InterPro" id="IPR013968">
    <property type="entry name" value="PKS_KR"/>
</dbReference>
<evidence type="ECO:0000256" key="9">
    <source>
        <dbReference type="SAM" id="MobiDB-lite"/>
    </source>
</evidence>
<dbReference type="Gene3D" id="3.40.366.10">
    <property type="entry name" value="Malonyl-Coenzyme A Acyl Carrier Protein, domain 2"/>
    <property type="match status" value="1"/>
</dbReference>
<dbReference type="CDD" id="cd00833">
    <property type="entry name" value="PKS"/>
    <property type="match status" value="1"/>
</dbReference>
<dbReference type="PANTHER" id="PTHR43775:SF28">
    <property type="entry name" value="SYNTHASE, PUTATIVE-RELATED"/>
    <property type="match status" value="1"/>
</dbReference>
<feature type="domain" description="PKS/mFAS DH" evidence="12">
    <location>
        <begin position="945"/>
        <end position="1242"/>
    </location>
</feature>
<evidence type="ECO:0000313" key="13">
    <source>
        <dbReference type="EMBL" id="KAL1875179.1"/>
    </source>
</evidence>
<dbReference type="SUPFAM" id="SSF51735">
    <property type="entry name" value="NAD(P)-binding Rossmann-fold domains"/>
    <property type="match status" value="2"/>
</dbReference>
<dbReference type="Pfam" id="PF08659">
    <property type="entry name" value="KR"/>
    <property type="match status" value="1"/>
</dbReference>
<proteinExistence type="predicted"/>
<feature type="compositionally biased region" description="Polar residues" evidence="9">
    <location>
        <begin position="1"/>
        <end position="20"/>
    </location>
</feature>
<feature type="region of interest" description="Disordered" evidence="9">
    <location>
        <begin position="1"/>
        <end position="24"/>
    </location>
</feature>
<dbReference type="SMART" id="SM00825">
    <property type="entry name" value="PKS_KS"/>
    <property type="match status" value="1"/>
</dbReference>
<dbReference type="SMART" id="SM00822">
    <property type="entry name" value="PKS_KR"/>
    <property type="match status" value="1"/>
</dbReference>
<feature type="active site" description="Proton acceptor; for dehydratase activity" evidence="8">
    <location>
        <position position="977"/>
    </location>
</feature>
<dbReference type="InterPro" id="IPR013154">
    <property type="entry name" value="ADH-like_N"/>
</dbReference>
<dbReference type="InterPro" id="IPR020806">
    <property type="entry name" value="PKS_PP-bd"/>
</dbReference>
<dbReference type="InterPro" id="IPR016036">
    <property type="entry name" value="Malonyl_transacylase_ACP-bd"/>
</dbReference>
<keyword evidence="5" id="KW-0560">Oxidoreductase</keyword>
<gene>
    <name evidence="13" type="ORF">Daus18300_003247</name>
</gene>
<accession>A0ABR3XHV3</accession>
<dbReference type="InterPro" id="IPR057326">
    <property type="entry name" value="KR_dom"/>
</dbReference>
<dbReference type="EMBL" id="JAWRVE010000020">
    <property type="protein sequence ID" value="KAL1875179.1"/>
    <property type="molecule type" value="Genomic_DNA"/>
</dbReference>
<comment type="caution">
    <text evidence="13">The sequence shown here is derived from an EMBL/GenBank/DDBJ whole genome shotgun (WGS) entry which is preliminary data.</text>
</comment>
<dbReference type="PROSITE" id="PS50075">
    <property type="entry name" value="CARRIER"/>
    <property type="match status" value="1"/>
</dbReference>
<evidence type="ECO:0000256" key="6">
    <source>
        <dbReference type="ARBA" id="ARBA00023268"/>
    </source>
</evidence>
<dbReference type="Gene3D" id="3.40.47.10">
    <property type="match status" value="1"/>
</dbReference>
<keyword evidence="3" id="KW-0808">Transferase</keyword>
<dbReference type="SUPFAM" id="SSF53335">
    <property type="entry name" value="S-adenosyl-L-methionine-dependent methyltransferases"/>
    <property type="match status" value="1"/>
</dbReference>
<dbReference type="SMART" id="SM00823">
    <property type="entry name" value="PKS_PP"/>
    <property type="match status" value="1"/>
</dbReference>
<evidence type="ECO:0000256" key="7">
    <source>
        <dbReference type="ARBA" id="ARBA00023315"/>
    </source>
</evidence>
<keyword evidence="7" id="KW-0012">Acyltransferase</keyword>
<dbReference type="CDD" id="cd05195">
    <property type="entry name" value="enoyl_red"/>
    <property type="match status" value="1"/>
</dbReference>
<dbReference type="Pfam" id="PF08242">
    <property type="entry name" value="Methyltransf_12"/>
    <property type="match status" value="1"/>
</dbReference>
<dbReference type="SUPFAM" id="SSF55048">
    <property type="entry name" value="Probable ACP-binding domain of malonyl-CoA ACP transacylase"/>
    <property type="match status" value="1"/>
</dbReference>
<dbReference type="Pfam" id="PF21089">
    <property type="entry name" value="PKS_DH_N"/>
    <property type="match status" value="1"/>
</dbReference>
<dbReference type="InterPro" id="IPR020843">
    <property type="entry name" value="ER"/>
</dbReference>
<dbReference type="InterPro" id="IPR049900">
    <property type="entry name" value="PKS_mFAS_DH"/>
</dbReference>
<evidence type="ECO:0000256" key="4">
    <source>
        <dbReference type="ARBA" id="ARBA00022857"/>
    </source>
</evidence>
<dbReference type="InterPro" id="IPR036736">
    <property type="entry name" value="ACP-like_sf"/>
</dbReference>
<dbReference type="Gene3D" id="3.10.129.110">
    <property type="entry name" value="Polyketide synthase dehydratase"/>
    <property type="match status" value="1"/>
</dbReference>
<dbReference type="InterPro" id="IPR016035">
    <property type="entry name" value="Acyl_Trfase/lysoPLipase"/>
</dbReference>
<dbReference type="SUPFAM" id="SSF47336">
    <property type="entry name" value="ACP-like"/>
    <property type="match status" value="1"/>
</dbReference>
<name>A0ABR3XHV3_9PEZI</name>
<dbReference type="InterPro" id="IPR020841">
    <property type="entry name" value="PKS_Beta-ketoAc_synthase_dom"/>
</dbReference>